<sequence length="68" mass="8141">MLVLIFFLFLFGNPFDFFLYHDVFKHVFTLFRCVFESDVVVYVSSAYRLQPTNLVCHHGGNIFRFRVI</sequence>
<name>A0A6B0U1T5_IXORI</name>
<evidence type="ECO:0000313" key="1">
    <source>
        <dbReference type="EMBL" id="MXU82405.1"/>
    </source>
</evidence>
<organism evidence="1">
    <name type="scientific">Ixodes ricinus</name>
    <name type="common">Common tick</name>
    <name type="synonym">Acarus ricinus</name>
    <dbReference type="NCBI Taxonomy" id="34613"/>
    <lineage>
        <taxon>Eukaryota</taxon>
        <taxon>Metazoa</taxon>
        <taxon>Ecdysozoa</taxon>
        <taxon>Arthropoda</taxon>
        <taxon>Chelicerata</taxon>
        <taxon>Arachnida</taxon>
        <taxon>Acari</taxon>
        <taxon>Parasitiformes</taxon>
        <taxon>Ixodida</taxon>
        <taxon>Ixodoidea</taxon>
        <taxon>Ixodidae</taxon>
        <taxon>Ixodinae</taxon>
        <taxon>Ixodes</taxon>
    </lineage>
</organism>
<dbReference type="EMBL" id="GIFC01000322">
    <property type="protein sequence ID" value="MXU82405.1"/>
    <property type="molecule type" value="Transcribed_RNA"/>
</dbReference>
<accession>A0A6B0U1T5</accession>
<dbReference type="AlphaFoldDB" id="A0A6B0U1T5"/>
<protein>
    <submittedName>
        <fullName evidence="1">Putative secreted protein</fullName>
    </submittedName>
</protein>
<proteinExistence type="predicted"/>
<reference evidence="1" key="1">
    <citation type="submission" date="2019-12" db="EMBL/GenBank/DDBJ databases">
        <title>An insight into the sialome of adult female Ixodes ricinus ticks feeding for 6 days.</title>
        <authorList>
            <person name="Perner J."/>
            <person name="Ribeiro J.M.C."/>
        </authorList>
    </citation>
    <scope>NUCLEOTIDE SEQUENCE</scope>
    <source>
        <strain evidence="1">Semi-engorged</strain>
        <tissue evidence="1">Salivary glands</tissue>
    </source>
</reference>